<proteinExistence type="predicted"/>
<keyword evidence="2" id="KW-1185">Reference proteome</keyword>
<accession>M1MH44</accession>
<dbReference type="AlphaFoldDB" id="M1MH44"/>
<evidence type="ECO:0000313" key="1">
    <source>
        <dbReference type="EMBL" id="AGF55653.1"/>
    </source>
</evidence>
<dbReference type="EMBL" id="CP004121">
    <property type="protein sequence ID" value="AGF55653.1"/>
    <property type="molecule type" value="Genomic_DNA"/>
</dbReference>
<dbReference type="PATRIC" id="fig|931276.5.peg.1870"/>
<dbReference type="KEGG" id="csr:Cspa_c18830"/>
<dbReference type="HOGENOM" id="CLU_2231928_0_0_9"/>
<dbReference type="eggNOG" id="COG3757">
    <property type="taxonomic scope" value="Bacteria"/>
</dbReference>
<dbReference type="Proteomes" id="UP000011728">
    <property type="component" value="Chromosome"/>
</dbReference>
<reference evidence="1 2" key="1">
    <citation type="submission" date="2013-02" db="EMBL/GenBank/DDBJ databases">
        <title>Genome sequence of Clostridium saccharoperbutylacetonicum N1-4(HMT).</title>
        <authorList>
            <person name="Poehlein A."/>
            <person name="Daniel R."/>
        </authorList>
    </citation>
    <scope>NUCLEOTIDE SEQUENCE [LARGE SCALE GENOMIC DNA]</scope>
    <source>
        <strain evidence="2">N1-4(HMT)</strain>
    </source>
</reference>
<evidence type="ECO:0000313" key="2">
    <source>
        <dbReference type="Proteomes" id="UP000011728"/>
    </source>
</evidence>
<protein>
    <submittedName>
        <fullName evidence="1">Glycoside hydrolase, family 25</fullName>
    </submittedName>
</protein>
<dbReference type="GO" id="GO:0016787">
    <property type="term" value="F:hydrolase activity"/>
    <property type="evidence" value="ECO:0007669"/>
    <property type="project" value="UniProtKB-KW"/>
</dbReference>
<name>M1MH44_9CLOT</name>
<sequence>MVFFIFKILRNSSNAIDSNIPKDVDLSATGSGQAGYVITTYLPNGYQGNNEFDRVDSDYVLQYFKDIRCYFRGNEKGIWIETQTLPMDKCLELKSTLGSWFYKIE</sequence>
<keyword evidence="1" id="KW-0378">Hydrolase</keyword>
<organism evidence="1 2">
    <name type="scientific">Clostridium saccharoperbutylacetonicum N1-4(HMT)</name>
    <dbReference type="NCBI Taxonomy" id="931276"/>
    <lineage>
        <taxon>Bacteria</taxon>
        <taxon>Bacillati</taxon>
        <taxon>Bacillota</taxon>
        <taxon>Clostridia</taxon>
        <taxon>Eubacteriales</taxon>
        <taxon>Clostridiaceae</taxon>
        <taxon>Clostridium</taxon>
    </lineage>
</organism>
<gene>
    <name evidence="1" type="ORF">Cspa_c18830</name>
</gene>